<dbReference type="AlphaFoldDB" id="A0A1I1P8V3"/>
<gene>
    <name evidence="1" type="ORF">SAMN04487987_103278</name>
</gene>
<accession>A0A1I1P8V3</accession>
<protein>
    <submittedName>
        <fullName evidence="1">Uncharacterized protein</fullName>
    </submittedName>
</protein>
<dbReference type="STRING" id="870482.SAMN04487987_103278"/>
<organism evidence="1 2">
    <name type="scientific">Algibacter pectinivorans</name>
    <dbReference type="NCBI Taxonomy" id="870482"/>
    <lineage>
        <taxon>Bacteria</taxon>
        <taxon>Pseudomonadati</taxon>
        <taxon>Bacteroidota</taxon>
        <taxon>Flavobacteriia</taxon>
        <taxon>Flavobacteriales</taxon>
        <taxon>Flavobacteriaceae</taxon>
        <taxon>Algibacter</taxon>
    </lineage>
</organism>
<reference evidence="2" key="1">
    <citation type="submission" date="2016-10" db="EMBL/GenBank/DDBJ databases">
        <authorList>
            <person name="Varghese N."/>
            <person name="Submissions S."/>
        </authorList>
    </citation>
    <scope>NUCLEOTIDE SEQUENCE [LARGE SCALE GENOMIC DNA]</scope>
    <source>
        <strain evidence="2">DSM 25730</strain>
    </source>
</reference>
<evidence type="ECO:0000313" key="1">
    <source>
        <dbReference type="EMBL" id="SFD06032.1"/>
    </source>
</evidence>
<proteinExistence type="predicted"/>
<evidence type="ECO:0000313" key="2">
    <source>
        <dbReference type="Proteomes" id="UP000199439"/>
    </source>
</evidence>
<dbReference type="EMBL" id="FOMI01000003">
    <property type="protein sequence ID" value="SFD06032.1"/>
    <property type="molecule type" value="Genomic_DNA"/>
</dbReference>
<dbReference type="Proteomes" id="UP000199439">
    <property type="component" value="Unassembled WGS sequence"/>
</dbReference>
<sequence length="43" mass="4647">MKALVIPGGGSNGAFAGGVAQYLIENLKRDYQFFLFVLLPEVC</sequence>
<name>A0A1I1P8V3_9FLAO</name>
<keyword evidence="2" id="KW-1185">Reference proteome</keyword>